<comment type="similarity">
    <text evidence="11">Belongs to the G-protein coupled receptor 1 family.</text>
</comment>
<evidence type="ECO:0000259" key="13">
    <source>
        <dbReference type="PROSITE" id="PS50262"/>
    </source>
</evidence>
<dbReference type="PROSITE" id="PS00237">
    <property type="entry name" value="G_PROTEIN_RECEP_F1_1"/>
    <property type="match status" value="1"/>
</dbReference>
<dbReference type="STRING" id="29139.ENSVURP00010030569"/>
<keyword evidence="2" id="KW-1003">Cell membrane</keyword>
<dbReference type="PRINTS" id="PR01830">
    <property type="entry name" value="TRACEAMINER"/>
</dbReference>
<evidence type="ECO:0000256" key="1">
    <source>
        <dbReference type="ARBA" id="ARBA00004651"/>
    </source>
</evidence>
<dbReference type="GeneTree" id="ENSGT00940000162919"/>
<accession>A0A4X2LYB7</accession>
<dbReference type="OMA" id="ICIVISW"/>
<keyword evidence="3 11" id="KW-0812">Transmembrane</keyword>
<reference evidence="14" key="2">
    <citation type="submission" date="2025-08" db="UniProtKB">
        <authorList>
            <consortium name="Ensembl"/>
        </authorList>
    </citation>
    <scope>IDENTIFICATION</scope>
</reference>
<feature type="transmembrane region" description="Helical" evidence="12">
    <location>
        <begin position="292"/>
        <end position="314"/>
    </location>
</feature>
<feature type="transmembrane region" description="Helical" evidence="12">
    <location>
        <begin position="69"/>
        <end position="89"/>
    </location>
</feature>
<dbReference type="InterPro" id="IPR017452">
    <property type="entry name" value="GPCR_Rhodpsn_7TM"/>
</dbReference>
<dbReference type="PROSITE" id="PS50262">
    <property type="entry name" value="G_PROTEIN_RECEP_F1_2"/>
    <property type="match status" value="1"/>
</dbReference>
<evidence type="ECO:0000256" key="10">
    <source>
        <dbReference type="ARBA" id="ARBA00023224"/>
    </source>
</evidence>
<feature type="transmembrane region" description="Helical" evidence="12">
    <location>
        <begin position="148"/>
        <end position="169"/>
    </location>
</feature>
<gene>
    <name evidence="14" type="primary">LOC114033151</name>
</gene>
<evidence type="ECO:0000256" key="2">
    <source>
        <dbReference type="ARBA" id="ARBA00022475"/>
    </source>
</evidence>
<evidence type="ECO:0000256" key="7">
    <source>
        <dbReference type="ARBA" id="ARBA00023157"/>
    </source>
</evidence>
<feature type="transmembrane region" description="Helical" evidence="12">
    <location>
        <begin position="204"/>
        <end position="224"/>
    </location>
</feature>
<evidence type="ECO:0000256" key="4">
    <source>
        <dbReference type="ARBA" id="ARBA00022989"/>
    </source>
</evidence>
<dbReference type="SUPFAM" id="SSF81321">
    <property type="entry name" value="Family A G protein-coupled receptor-like"/>
    <property type="match status" value="1"/>
</dbReference>
<evidence type="ECO:0000256" key="9">
    <source>
        <dbReference type="ARBA" id="ARBA00023180"/>
    </source>
</evidence>
<dbReference type="GO" id="GO:0001594">
    <property type="term" value="F:trace-amine receptor activity"/>
    <property type="evidence" value="ECO:0007669"/>
    <property type="project" value="InterPro"/>
</dbReference>
<evidence type="ECO:0000256" key="3">
    <source>
        <dbReference type="ARBA" id="ARBA00022692"/>
    </source>
</evidence>
<keyword evidence="9" id="KW-0325">Glycoprotein</keyword>
<dbReference type="PANTHER" id="PTHR24249">
    <property type="entry name" value="HISTAMINE RECEPTOR-RELATED G-PROTEIN COUPLED RECEPTOR"/>
    <property type="match status" value="1"/>
</dbReference>
<organism evidence="14 15">
    <name type="scientific">Vombatus ursinus</name>
    <name type="common">Common wombat</name>
    <dbReference type="NCBI Taxonomy" id="29139"/>
    <lineage>
        <taxon>Eukaryota</taxon>
        <taxon>Metazoa</taxon>
        <taxon>Chordata</taxon>
        <taxon>Craniata</taxon>
        <taxon>Vertebrata</taxon>
        <taxon>Euteleostomi</taxon>
        <taxon>Mammalia</taxon>
        <taxon>Metatheria</taxon>
        <taxon>Diprotodontia</taxon>
        <taxon>Vombatidae</taxon>
        <taxon>Vombatus</taxon>
    </lineage>
</organism>
<evidence type="ECO:0000313" key="15">
    <source>
        <dbReference type="Proteomes" id="UP000314987"/>
    </source>
</evidence>
<evidence type="ECO:0000256" key="5">
    <source>
        <dbReference type="ARBA" id="ARBA00023040"/>
    </source>
</evidence>
<dbReference type="InterPro" id="IPR009133">
    <property type="entry name" value="TAAR1"/>
</dbReference>
<feature type="transmembrane region" description="Helical" evidence="12">
    <location>
        <begin position="109"/>
        <end position="128"/>
    </location>
</feature>
<evidence type="ECO:0000256" key="12">
    <source>
        <dbReference type="SAM" id="Phobius"/>
    </source>
</evidence>
<keyword evidence="5 11" id="KW-0297">G-protein coupled receptor</keyword>
<dbReference type="OrthoDB" id="5959645at2759"/>
<keyword evidence="8 11" id="KW-0675">Receptor</keyword>
<evidence type="ECO:0000256" key="8">
    <source>
        <dbReference type="ARBA" id="ARBA00023170"/>
    </source>
</evidence>
<dbReference type="SMART" id="SM01381">
    <property type="entry name" value="7TM_GPCR_Srsx"/>
    <property type="match status" value="1"/>
</dbReference>
<dbReference type="Proteomes" id="UP000314987">
    <property type="component" value="Unassembled WGS sequence"/>
</dbReference>
<comment type="subcellular location">
    <subcellularLocation>
        <location evidence="1">Cell membrane</location>
        <topology evidence="1">Multi-pass membrane protein</topology>
    </subcellularLocation>
</comment>
<dbReference type="Gene3D" id="1.20.1070.10">
    <property type="entry name" value="Rhodopsin 7-helix transmembrane proteins"/>
    <property type="match status" value="1"/>
</dbReference>
<feature type="transmembrane region" description="Helical" evidence="12">
    <location>
        <begin position="35"/>
        <end position="57"/>
    </location>
</feature>
<sequence length="339" mass="38276">MVSTNQQSGDVQFCFHNINGSCMKTPWSLSIQTSLYGILGFITILTVGGNLLVIFSIMYFKQLHSPSNFLVVSLACADCSLGLTVLPFSTVRSVETCWYFGDRFCKFHSSLDICFCLASMFNLCFISVDRYVAITDPLLYPIRFTVSLSRVFIALSWTSAFLYSFSLLYTGANEEGLEEVVHALHCEGNCQIMFNKTWVIISSVLYFIPFLIMICLNSKIFAVAKQQARKIEQMGNQMSSDGDKVSKRERKAAVTLGVAVMAFLVFWSPYFITGMIDAFFGYKTPPLAFDIMIWFACSNSAINPLIYAFFYPWFRKAIKVVLSGKILWINCSSMNLFSE</sequence>
<dbReference type="InterPro" id="IPR009132">
    <property type="entry name" value="TAAR_fam"/>
</dbReference>
<dbReference type="Pfam" id="PF00001">
    <property type="entry name" value="7tm_1"/>
    <property type="match status" value="1"/>
</dbReference>
<keyword evidence="6 12" id="KW-0472">Membrane</keyword>
<feature type="domain" description="G-protein coupled receptors family 1 profile" evidence="13">
    <location>
        <begin position="49"/>
        <end position="307"/>
    </location>
</feature>
<proteinExistence type="inferred from homology"/>
<dbReference type="FunFam" id="1.20.1070.10:FF:000030">
    <property type="entry name" value="trace amine-associated receptor 1"/>
    <property type="match status" value="1"/>
</dbReference>
<reference evidence="14" key="3">
    <citation type="submission" date="2025-09" db="UniProtKB">
        <authorList>
            <consortium name="Ensembl"/>
        </authorList>
    </citation>
    <scope>IDENTIFICATION</scope>
</reference>
<dbReference type="GeneID" id="114033151"/>
<evidence type="ECO:0000256" key="6">
    <source>
        <dbReference type="ARBA" id="ARBA00023136"/>
    </source>
</evidence>
<name>A0A4X2LYB7_VOMUR</name>
<dbReference type="Ensembl" id="ENSVURT00010034802.1">
    <property type="protein sequence ID" value="ENSVURP00010030569.1"/>
    <property type="gene ID" value="ENSVURG00010023378.1"/>
</dbReference>
<dbReference type="PRINTS" id="PR00237">
    <property type="entry name" value="GPCRRHODOPSN"/>
</dbReference>
<keyword evidence="10 11" id="KW-0807">Transducer</keyword>
<dbReference type="AlphaFoldDB" id="A0A4X2LYB7"/>
<feature type="transmembrane region" description="Helical" evidence="12">
    <location>
        <begin position="252"/>
        <end position="272"/>
    </location>
</feature>
<protein>
    <recommendedName>
        <fullName evidence="13">G-protein coupled receptors family 1 profile domain-containing protein</fullName>
    </recommendedName>
</protein>
<dbReference type="PANTHER" id="PTHR24249:SF79">
    <property type="entry name" value="TRACE AMINE-ASSOCIATED RECEPTOR 9"/>
    <property type="match status" value="1"/>
</dbReference>
<dbReference type="RefSeq" id="XP_027704387.1">
    <property type="nucleotide sequence ID" value="XM_027848586.1"/>
</dbReference>
<keyword evidence="4 12" id="KW-1133">Transmembrane helix</keyword>
<evidence type="ECO:0000256" key="11">
    <source>
        <dbReference type="RuleBase" id="RU000688"/>
    </source>
</evidence>
<evidence type="ECO:0000313" key="14">
    <source>
        <dbReference type="Ensembl" id="ENSVURP00010030569.1"/>
    </source>
</evidence>
<dbReference type="PRINTS" id="PR01831">
    <property type="entry name" value="TRACEAMINE1R"/>
</dbReference>
<keyword evidence="7" id="KW-1015">Disulfide bond</keyword>
<dbReference type="InterPro" id="IPR050569">
    <property type="entry name" value="TAAR"/>
</dbReference>
<dbReference type="InterPro" id="IPR000276">
    <property type="entry name" value="GPCR_Rhodpsn"/>
</dbReference>
<dbReference type="GO" id="GO:0005886">
    <property type="term" value="C:plasma membrane"/>
    <property type="evidence" value="ECO:0007669"/>
    <property type="project" value="UniProtKB-SubCell"/>
</dbReference>
<reference evidence="15" key="1">
    <citation type="submission" date="2018-12" db="EMBL/GenBank/DDBJ databases">
        <authorList>
            <person name="Yazar S."/>
        </authorList>
    </citation>
    <scope>NUCLEOTIDE SEQUENCE [LARGE SCALE GENOMIC DNA]</scope>
</reference>
<keyword evidence="15" id="KW-1185">Reference proteome</keyword>